<evidence type="ECO:0000259" key="10">
    <source>
        <dbReference type="Pfam" id="PF13742"/>
    </source>
</evidence>
<keyword evidence="7" id="KW-0175">Coiled coil</keyword>
<dbReference type="Pfam" id="PF13742">
    <property type="entry name" value="tRNA_anti_2"/>
    <property type="match status" value="1"/>
</dbReference>
<keyword evidence="12" id="KW-1185">Reference proteome</keyword>
<feature type="coiled-coil region" evidence="7">
    <location>
        <begin position="322"/>
        <end position="387"/>
    </location>
</feature>
<dbReference type="HAMAP" id="MF_00378">
    <property type="entry name" value="Exonuc_7_L"/>
    <property type="match status" value="1"/>
</dbReference>
<comment type="similarity">
    <text evidence="5 6">Belongs to the XseA family.</text>
</comment>
<dbReference type="Pfam" id="PF02601">
    <property type="entry name" value="Exonuc_VII_L"/>
    <property type="match status" value="1"/>
</dbReference>
<evidence type="ECO:0000259" key="9">
    <source>
        <dbReference type="Pfam" id="PF02601"/>
    </source>
</evidence>
<comment type="catalytic activity">
    <reaction evidence="5 6">
        <text>Exonucleolytic cleavage in either 5'- to 3'- or 3'- to 5'-direction to yield nucleoside 5'-phosphates.</text>
        <dbReference type="EC" id="3.1.11.6"/>
    </reaction>
</comment>
<evidence type="ECO:0000256" key="3">
    <source>
        <dbReference type="ARBA" id="ARBA00022801"/>
    </source>
</evidence>
<comment type="subcellular location">
    <subcellularLocation>
        <location evidence="5 6">Cytoplasm</location>
    </subcellularLocation>
</comment>
<keyword evidence="4 5" id="KW-0269">Exonuclease</keyword>
<dbReference type="EMBL" id="FWPT01000001">
    <property type="protein sequence ID" value="SMA33731.1"/>
    <property type="molecule type" value="Genomic_DNA"/>
</dbReference>
<dbReference type="GO" id="GO:0009318">
    <property type="term" value="C:exodeoxyribonuclease VII complex"/>
    <property type="evidence" value="ECO:0007669"/>
    <property type="project" value="UniProtKB-UniRule"/>
</dbReference>
<comment type="subunit">
    <text evidence="5">Heterooligomer composed of large and small subunits.</text>
</comment>
<gene>
    <name evidence="5 11" type="primary">xseA</name>
    <name evidence="11" type="ORF">EHSB41UT_00325</name>
</gene>
<protein>
    <recommendedName>
        <fullName evidence="5">Exodeoxyribonuclease 7 large subunit</fullName>
        <ecNumber evidence="5">3.1.11.6</ecNumber>
    </recommendedName>
    <alternativeName>
        <fullName evidence="5">Exodeoxyribonuclease VII large subunit</fullName>
        <shortName evidence="5">Exonuclease VII large subunit</shortName>
    </alternativeName>
</protein>
<dbReference type="AlphaFoldDB" id="A0A1X7AEN6"/>
<dbReference type="OrthoDB" id="9802795at2"/>
<dbReference type="InterPro" id="IPR003753">
    <property type="entry name" value="Exonuc_VII_L"/>
</dbReference>
<evidence type="ECO:0000313" key="12">
    <source>
        <dbReference type="Proteomes" id="UP000196573"/>
    </source>
</evidence>
<dbReference type="GO" id="GO:0006308">
    <property type="term" value="P:DNA catabolic process"/>
    <property type="evidence" value="ECO:0007669"/>
    <property type="project" value="UniProtKB-UniRule"/>
</dbReference>
<evidence type="ECO:0000256" key="2">
    <source>
        <dbReference type="ARBA" id="ARBA00022722"/>
    </source>
</evidence>
<feature type="domain" description="OB-fold nucleic acid binding" evidence="10">
    <location>
        <begin position="22"/>
        <end position="115"/>
    </location>
</feature>
<feature type="domain" description="Exonuclease VII large subunit C-terminal" evidence="9">
    <location>
        <begin position="138"/>
        <end position="451"/>
    </location>
</feature>
<evidence type="ECO:0000256" key="4">
    <source>
        <dbReference type="ARBA" id="ARBA00022839"/>
    </source>
</evidence>
<dbReference type="GO" id="GO:0005737">
    <property type="term" value="C:cytoplasm"/>
    <property type="evidence" value="ECO:0007669"/>
    <property type="project" value="UniProtKB-SubCell"/>
</dbReference>
<dbReference type="PANTHER" id="PTHR30008:SF0">
    <property type="entry name" value="EXODEOXYRIBONUCLEASE 7 LARGE SUBUNIT"/>
    <property type="match status" value="1"/>
</dbReference>
<dbReference type="RefSeq" id="WP_087106246.1">
    <property type="nucleotide sequence ID" value="NZ_CBCSCN010000004.1"/>
</dbReference>
<evidence type="ECO:0000256" key="1">
    <source>
        <dbReference type="ARBA" id="ARBA00022490"/>
    </source>
</evidence>
<dbReference type="EC" id="3.1.11.6" evidence="5"/>
<keyword evidence="3 5" id="KW-0378">Hydrolase</keyword>
<dbReference type="GO" id="GO:0003676">
    <property type="term" value="F:nucleic acid binding"/>
    <property type="evidence" value="ECO:0007669"/>
    <property type="project" value="InterPro"/>
</dbReference>
<evidence type="ECO:0000313" key="11">
    <source>
        <dbReference type="EMBL" id="SMA33731.1"/>
    </source>
</evidence>
<dbReference type="GO" id="GO:0008855">
    <property type="term" value="F:exodeoxyribonuclease VII activity"/>
    <property type="evidence" value="ECO:0007669"/>
    <property type="project" value="UniProtKB-UniRule"/>
</dbReference>
<feature type="region of interest" description="Disordered" evidence="8">
    <location>
        <begin position="1"/>
        <end position="21"/>
    </location>
</feature>
<keyword evidence="1 5" id="KW-0963">Cytoplasm</keyword>
<dbReference type="InterPro" id="IPR020579">
    <property type="entry name" value="Exonuc_VII_lsu_C"/>
</dbReference>
<evidence type="ECO:0000256" key="8">
    <source>
        <dbReference type="SAM" id="MobiDB-lite"/>
    </source>
</evidence>
<evidence type="ECO:0000256" key="6">
    <source>
        <dbReference type="RuleBase" id="RU004355"/>
    </source>
</evidence>
<comment type="function">
    <text evidence="5">Bidirectionally degrades single-stranded DNA into large acid-insoluble oligonucleotides, which are then degraded further into small acid-soluble oligonucleotides.</text>
</comment>
<organism evidence="11 12">
    <name type="scientific">Parendozoicomonas haliclonae</name>
    <dbReference type="NCBI Taxonomy" id="1960125"/>
    <lineage>
        <taxon>Bacteria</taxon>
        <taxon>Pseudomonadati</taxon>
        <taxon>Pseudomonadota</taxon>
        <taxon>Gammaproteobacteria</taxon>
        <taxon>Oceanospirillales</taxon>
        <taxon>Endozoicomonadaceae</taxon>
        <taxon>Parendozoicomonas</taxon>
    </lineage>
</organism>
<dbReference type="Proteomes" id="UP000196573">
    <property type="component" value="Unassembled WGS sequence"/>
</dbReference>
<dbReference type="NCBIfam" id="TIGR00237">
    <property type="entry name" value="xseA"/>
    <property type="match status" value="1"/>
</dbReference>
<name>A0A1X7AEN6_9GAMM</name>
<dbReference type="InterPro" id="IPR025824">
    <property type="entry name" value="OB-fold_nuc-bd_dom"/>
</dbReference>
<dbReference type="PANTHER" id="PTHR30008">
    <property type="entry name" value="EXODEOXYRIBONUCLEASE 7 LARGE SUBUNIT"/>
    <property type="match status" value="1"/>
</dbReference>
<accession>A0A1X7AEN6</accession>
<evidence type="ECO:0000256" key="5">
    <source>
        <dbReference type="HAMAP-Rule" id="MF_00378"/>
    </source>
</evidence>
<keyword evidence="2 5" id="KW-0540">Nuclease</keyword>
<reference evidence="11 12" key="1">
    <citation type="submission" date="2017-03" db="EMBL/GenBank/DDBJ databases">
        <authorList>
            <person name="Afonso C.L."/>
            <person name="Miller P.J."/>
            <person name="Scott M.A."/>
            <person name="Spackman E."/>
            <person name="Goraichik I."/>
            <person name="Dimitrov K.M."/>
            <person name="Suarez D.L."/>
            <person name="Swayne D.E."/>
        </authorList>
    </citation>
    <scope>NUCLEOTIDE SEQUENCE [LARGE SCALE GENOMIC DNA]</scope>
    <source>
        <strain evidence="11">SB41UT1</strain>
    </source>
</reference>
<evidence type="ECO:0000256" key="7">
    <source>
        <dbReference type="SAM" id="Coils"/>
    </source>
</evidence>
<proteinExistence type="inferred from homology"/>
<dbReference type="CDD" id="cd04489">
    <property type="entry name" value="ExoVII_LU_OBF"/>
    <property type="match status" value="1"/>
</dbReference>
<sequence length="458" mass="50698">MSFYFDPPQHQPGAPSADRKVLSVSDLNRQAKRLLEVSFPSVWVEGELSNVARPRSGHWYFTLKDQDAQVRCAMFRGSNIKVRFQPAEGLQVLIRAKVSLYEGRGDYQLIAEHMEEAGAGALQRAFEQLKNKLAAEGLFAEANKQPLPNMPSHIAVVTSPTGAAIRDILTVFRRRFPAMTITVIPTAVQGNEAAPQIVYALQQAQQLRGVDAIIVGRGGGSMEDLWPFNEEIVARAIAACPIPVVSAVGHEVDFTIADFTADYRAPTPSAAAEILSPNQIELNNSLLGHQQMLTRLMSQRLSVAGQNLNHLRSRLRHPGERLREQSQHLDDLDIRLRQAMRQNLHQASAQLADRRERLQKHNPAGKLERMATLQQQLEERLKRAISAVIQNRKQGLGSLAAELDAYSPLATLQRGYSITQSATGQIITSNNQVEVGDKITTRLATGKLHCEVIETQDA</sequence>